<accession>A0A974NTU9</accession>
<dbReference type="Proteomes" id="UP000595894">
    <property type="component" value="Chromosome"/>
</dbReference>
<dbReference type="RefSeq" id="WP_202092696.1">
    <property type="nucleotide sequence ID" value="NZ_CP061035.1"/>
</dbReference>
<dbReference type="InterPro" id="IPR007076">
    <property type="entry name" value="TfoX_N"/>
</dbReference>
<gene>
    <name evidence="2" type="ORF">H5J25_15765</name>
</gene>
<feature type="domain" description="TfoX N-terminal" evidence="1">
    <location>
        <begin position="14"/>
        <end position="105"/>
    </location>
</feature>
<protein>
    <submittedName>
        <fullName evidence="2">TfoX/Sxy family protein</fullName>
    </submittedName>
</protein>
<keyword evidence="3" id="KW-1185">Reference proteome</keyword>
<dbReference type="Pfam" id="PF04993">
    <property type="entry name" value="TfoX_N"/>
    <property type="match status" value="1"/>
</dbReference>
<reference evidence="3" key="1">
    <citation type="submission" date="2020-09" db="EMBL/GenBank/DDBJ databases">
        <title>Sphingomonas sp., a new species isolated from pork steak.</title>
        <authorList>
            <person name="Heidler von Heilborn D."/>
        </authorList>
    </citation>
    <scope>NUCLEOTIDE SEQUENCE [LARGE SCALE GENOMIC DNA]</scope>
</reference>
<name>A0A974NTU9_9SPHN</name>
<evidence type="ECO:0000313" key="3">
    <source>
        <dbReference type="Proteomes" id="UP000595894"/>
    </source>
</evidence>
<dbReference type="EMBL" id="CP061035">
    <property type="protein sequence ID" value="QQV76833.1"/>
    <property type="molecule type" value="Genomic_DNA"/>
</dbReference>
<evidence type="ECO:0000259" key="1">
    <source>
        <dbReference type="Pfam" id="PF04993"/>
    </source>
</evidence>
<evidence type="ECO:0000313" key="2">
    <source>
        <dbReference type="EMBL" id="QQV76833.1"/>
    </source>
</evidence>
<proteinExistence type="predicted"/>
<dbReference type="Gene3D" id="3.30.1460.30">
    <property type="entry name" value="YgaC/TfoX-N like chaperone"/>
    <property type="match status" value="1"/>
</dbReference>
<organism evidence="2 3">
    <name type="scientific">Sphingomonas aliaeris</name>
    <dbReference type="NCBI Taxonomy" id="2759526"/>
    <lineage>
        <taxon>Bacteria</taxon>
        <taxon>Pseudomonadati</taxon>
        <taxon>Pseudomonadota</taxon>
        <taxon>Alphaproteobacteria</taxon>
        <taxon>Sphingomonadales</taxon>
        <taxon>Sphingomonadaceae</taxon>
        <taxon>Sphingomonas</taxon>
    </lineage>
</organism>
<sequence>MAVDEGLVAWVEEAIEPLGTVTRRAMMGGATLYCDGTIFAIISLDALWFKADAVSDAEWDAAGCVRFSYEMGEGRVGTMNYRRAPDDVYDDGDEMRRWATLALAAGARAPVKKPKARKL</sequence>
<dbReference type="AlphaFoldDB" id="A0A974NTU9"/>
<dbReference type="KEGG" id="sari:H5J25_15765"/>
<dbReference type="SUPFAM" id="SSF159894">
    <property type="entry name" value="YgaC/TfoX-N like"/>
    <property type="match status" value="1"/>
</dbReference>